<evidence type="ECO:0000256" key="5">
    <source>
        <dbReference type="ARBA" id="ARBA00023049"/>
    </source>
</evidence>
<accession>A0ABY9IGT7</accession>
<dbReference type="Gene3D" id="3.30.830.10">
    <property type="entry name" value="Metalloenzyme, LuxS/M16 peptidase-like"/>
    <property type="match status" value="2"/>
</dbReference>
<evidence type="ECO:0000313" key="8">
    <source>
        <dbReference type="EMBL" id="WLQ45282.1"/>
    </source>
</evidence>
<evidence type="ECO:0000256" key="2">
    <source>
        <dbReference type="ARBA" id="ARBA00022670"/>
    </source>
</evidence>
<dbReference type="Pfam" id="PF05193">
    <property type="entry name" value="Peptidase_M16_C"/>
    <property type="match status" value="1"/>
</dbReference>
<dbReference type="PANTHER" id="PTHR43690">
    <property type="entry name" value="NARDILYSIN"/>
    <property type="match status" value="1"/>
</dbReference>
<keyword evidence="5" id="KW-0482">Metalloprotease</keyword>
<organism evidence="8 9">
    <name type="scientific">Streptomyces laculatispora</name>
    <dbReference type="NCBI Taxonomy" id="887464"/>
    <lineage>
        <taxon>Bacteria</taxon>
        <taxon>Bacillati</taxon>
        <taxon>Actinomycetota</taxon>
        <taxon>Actinomycetes</taxon>
        <taxon>Kitasatosporales</taxon>
        <taxon>Streptomycetaceae</taxon>
        <taxon>Streptomyces</taxon>
    </lineage>
</organism>
<dbReference type="InterPro" id="IPR007863">
    <property type="entry name" value="Peptidase_M16_C"/>
</dbReference>
<sequence>MAGIDIIEHRLPNGLRVLLSEDHNTPVAAVNVWYDAGSRHDPRGRTGLAHLFCMLMFQGSAQVRDNGHFELVQQAGGSLNGSTSFERANYFQTVPAHQLELVLWLEADRMGSLLAAVDDSVLERARDVVRNERRQRYDNVPYGDAFERLVELVYPQGHPYRHTPIGSNADRDAVTLEEARAFFRTYYTPDNTVLSVVGDIDPEQTLAWVEKYFGSIPANHHRPVPRSGALPDTMAVEQRRHLVEDVPNRALMAAYRMPHDGTRLCDAADLALTVLGGGESSRLHNRLVRRDRLAVSAGFGLLRLVGAPSMAWLDVKAVGDATAGEVEAIEAAVNEELARFAAEGPLPDELERAQAQLEREWLDRLGTVAGRADEFCRYAVLFGDAQLARSALGNLLDITAEEVRDVAAHFLHRENRAVLTYEPRADGWYQSAGRAEA</sequence>
<comment type="similarity">
    <text evidence="1">Belongs to the peptidase M16 family.</text>
</comment>
<feature type="domain" description="Peptidase M16 N-terminal" evidence="6">
    <location>
        <begin position="16"/>
        <end position="135"/>
    </location>
</feature>
<evidence type="ECO:0000256" key="3">
    <source>
        <dbReference type="ARBA" id="ARBA00022801"/>
    </source>
</evidence>
<dbReference type="InterPro" id="IPR011765">
    <property type="entry name" value="Pept_M16_N"/>
</dbReference>
<dbReference type="EMBL" id="CP120992">
    <property type="protein sequence ID" value="WLQ45282.1"/>
    <property type="molecule type" value="Genomic_DNA"/>
</dbReference>
<gene>
    <name evidence="8" type="ORF">P8A22_12465</name>
</gene>
<dbReference type="PANTHER" id="PTHR43690:SF17">
    <property type="entry name" value="PROTEIN YHJJ"/>
    <property type="match status" value="1"/>
</dbReference>
<reference evidence="8 9" key="1">
    <citation type="submission" date="2023-03" db="EMBL/GenBank/DDBJ databases">
        <title>Isolation and description of six Streptomyces strains from soil environments, able to metabolize different microbial glucans.</title>
        <authorList>
            <person name="Widen T."/>
            <person name="Larsbrink J."/>
        </authorList>
    </citation>
    <scope>NUCLEOTIDE SEQUENCE [LARGE SCALE GENOMIC DNA]</scope>
    <source>
        <strain evidence="8 9">Mut2</strain>
    </source>
</reference>
<dbReference type="Pfam" id="PF00675">
    <property type="entry name" value="Peptidase_M16"/>
    <property type="match status" value="1"/>
</dbReference>
<name>A0ABY9IGT7_9ACTN</name>
<evidence type="ECO:0000313" key="9">
    <source>
        <dbReference type="Proteomes" id="UP001229952"/>
    </source>
</evidence>
<evidence type="ECO:0000256" key="4">
    <source>
        <dbReference type="ARBA" id="ARBA00022833"/>
    </source>
</evidence>
<dbReference type="Proteomes" id="UP001229952">
    <property type="component" value="Chromosome"/>
</dbReference>
<protein>
    <submittedName>
        <fullName evidence="8">Pitrilysin family protein</fullName>
    </submittedName>
</protein>
<dbReference type="InterPro" id="IPR011249">
    <property type="entry name" value="Metalloenz_LuxS/M16"/>
</dbReference>
<dbReference type="SUPFAM" id="SSF63411">
    <property type="entry name" value="LuxS/MPP-like metallohydrolase"/>
    <property type="match status" value="2"/>
</dbReference>
<evidence type="ECO:0000259" key="7">
    <source>
        <dbReference type="Pfam" id="PF05193"/>
    </source>
</evidence>
<feature type="domain" description="Peptidase M16 C-terminal" evidence="7">
    <location>
        <begin position="174"/>
        <end position="357"/>
    </location>
</feature>
<dbReference type="InterPro" id="IPR050626">
    <property type="entry name" value="Peptidase_M16"/>
</dbReference>
<proteinExistence type="inferred from homology"/>
<keyword evidence="4" id="KW-0862">Zinc</keyword>
<evidence type="ECO:0000259" key="6">
    <source>
        <dbReference type="Pfam" id="PF00675"/>
    </source>
</evidence>
<keyword evidence="9" id="KW-1185">Reference proteome</keyword>
<evidence type="ECO:0000256" key="1">
    <source>
        <dbReference type="ARBA" id="ARBA00007261"/>
    </source>
</evidence>
<keyword evidence="2" id="KW-0645">Protease</keyword>
<keyword evidence="3" id="KW-0378">Hydrolase</keyword>